<gene>
    <name evidence="2" type="ORF">KUF71_018051</name>
</gene>
<feature type="compositionally biased region" description="Low complexity" evidence="1">
    <location>
        <begin position="43"/>
        <end position="55"/>
    </location>
</feature>
<reference evidence="2" key="1">
    <citation type="submission" date="2021-07" db="EMBL/GenBank/DDBJ databases">
        <authorList>
            <person name="Catto M.A."/>
            <person name="Jacobson A."/>
            <person name="Kennedy G."/>
            <person name="Labadie P."/>
            <person name="Hunt B.G."/>
            <person name="Srinivasan R."/>
        </authorList>
    </citation>
    <scope>NUCLEOTIDE SEQUENCE</scope>
    <source>
        <strain evidence="2">PL_HMW_Pooled</strain>
        <tissue evidence="2">Head</tissue>
    </source>
</reference>
<accession>A0AAE1HXJ8</accession>
<feature type="compositionally biased region" description="Acidic residues" evidence="1">
    <location>
        <begin position="78"/>
        <end position="105"/>
    </location>
</feature>
<dbReference type="PANTHER" id="PTHR46579">
    <property type="entry name" value="F5/8 TYPE C DOMAIN-CONTAINING PROTEIN-RELATED"/>
    <property type="match status" value="1"/>
</dbReference>
<protein>
    <submittedName>
        <fullName evidence="2">Halomucin</fullName>
    </submittedName>
</protein>
<keyword evidence="3" id="KW-1185">Reference proteome</keyword>
<reference evidence="2" key="2">
    <citation type="journal article" date="2023" name="BMC Genomics">
        <title>Pest status, molecular evolution, and epigenetic factors derived from the genome assembly of Frankliniella fusca, a thysanopteran phytovirus vector.</title>
        <authorList>
            <person name="Catto M.A."/>
            <person name="Labadie P.E."/>
            <person name="Jacobson A.L."/>
            <person name="Kennedy G.G."/>
            <person name="Srinivasan R."/>
            <person name="Hunt B.G."/>
        </authorList>
    </citation>
    <scope>NUCLEOTIDE SEQUENCE</scope>
    <source>
        <strain evidence="2">PL_HMW_Pooled</strain>
    </source>
</reference>
<evidence type="ECO:0000313" key="2">
    <source>
        <dbReference type="EMBL" id="KAK3929414.1"/>
    </source>
</evidence>
<feature type="compositionally biased region" description="Polar residues" evidence="1">
    <location>
        <begin position="1"/>
        <end position="13"/>
    </location>
</feature>
<sequence>MTQANVNTVNQLSRDAFGKSLGESSQLEESVNHFISDHGGGSSSSNNGDIESNSSTTDNNEQHSDNSDDESHGSIVSSDDDNDDNGDDDDGGDDDGDDDDDDDDENRAGQNGDQLAVNPTVENFKLMLRENYSHRIDAPVVASRGNALLMVLEMAKQNSDTVKGFIDSANLVNSLFATPVLPTSKFIMDKLLRIDMGIEKHYYCPNCKHELGIFQDGKSLKCTKCHPVEENTEDSEKERNTNENVEHFVIFNLVTQLEIVLKKLFKLRVKLFKPSDALDREAGHFKDLYDGSVYKKFARDFDKEDVKVISFTICTDGSPIFKSSALSIWPIFVMINELPPGPRFSNLLLGGLWFGKSHPDMKLFLTPFTRKLTNMSFGFTIIINAELQWKVEIYLLGCCVDSGARGAVQFISTHGGYLSCNWSEIPGIYIFGAVRYPMMPDRPPLRTCESLIENGKGFTAALATRQRLPTDRLERAALFKGAKGVTPLAESDSFDPVGGFILEHAHCVYLGIVRNYASIWHAMLNNKRGNDREDKLKLLNDRLQSLHPPIEVRRLPRILEERVKWNAKECENFLLFYSIPALQGLIPFKYVKHWFLLVQALHLLLRNDVTLEDCNTARTLLCHYCCDIQELYGEQELTFNCHLLTHLCEHVLRWDPLWAISGMAFEDGNGVLKRKIKAAKGIPNQIHRNLWQECALDIIREEFSSNETKVFCNSLRSKQLLKKGVFTPSCNFMGKSVKLQPSARES</sequence>
<proteinExistence type="predicted"/>
<evidence type="ECO:0000313" key="3">
    <source>
        <dbReference type="Proteomes" id="UP001219518"/>
    </source>
</evidence>
<feature type="region of interest" description="Disordered" evidence="1">
    <location>
        <begin position="1"/>
        <end position="118"/>
    </location>
</feature>
<feature type="compositionally biased region" description="Basic and acidic residues" evidence="1">
    <location>
        <begin position="60"/>
        <end position="72"/>
    </location>
</feature>
<organism evidence="2 3">
    <name type="scientific">Frankliniella fusca</name>
    <dbReference type="NCBI Taxonomy" id="407009"/>
    <lineage>
        <taxon>Eukaryota</taxon>
        <taxon>Metazoa</taxon>
        <taxon>Ecdysozoa</taxon>
        <taxon>Arthropoda</taxon>
        <taxon>Hexapoda</taxon>
        <taxon>Insecta</taxon>
        <taxon>Pterygota</taxon>
        <taxon>Neoptera</taxon>
        <taxon>Paraneoptera</taxon>
        <taxon>Thysanoptera</taxon>
        <taxon>Terebrantia</taxon>
        <taxon>Thripoidea</taxon>
        <taxon>Thripidae</taxon>
        <taxon>Frankliniella</taxon>
    </lineage>
</organism>
<name>A0AAE1HXJ8_9NEOP</name>
<evidence type="ECO:0000256" key="1">
    <source>
        <dbReference type="SAM" id="MobiDB-lite"/>
    </source>
</evidence>
<dbReference type="AlphaFoldDB" id="A0AAE1HXJ8"/>
<dbReference type="PANTHER" id="PTHR46579:SF1">
    <property type="entry name" value="F5_8 TYPE C DOMAIN-CONTAINING PROTEIN"/>
    <property type="match status" value="1"/>
</dbReference>
<dbReference type="Proteomes" id="UP001219518">
    <property type="component" value="Unassembled WGS sequence"/>
</dbReference>
<comment type="caution">
    <text evidence="2">The sequence shown here is derived from an EMBL/GenBank/DDBJ whole genome shotgun (WGS) entry which is preliminary data.</text>
</comment>
<dbReference type="EMBL" id="JAHWGI010001400">
    <property type="protein sequence ID" value="KAK3929414.1"/>
    <property type="molecule type" value="Genomic_DNA"/>
</dbReference>